<proteinExistence type="inferred from homology"/>
<evidence type="ECO:0000256" key="8">
    <source>
        <dbReference type="ARBA" id="ARBA00045885"/>
    </source>
</evidence>
<keyword evidence="4" id="KW-0720">Serine protease</keyword>
<dbReference type="Pfam" id="PF07676">
    <property type="entry name" value="PD40"/>
    <property type="match status" value="2"/>
</dbReference>
<dbReference type="SUPFAM" id="SSF82171">
    <property type="entry name" value="DPP6 N-terminal domain-like"/>
    <property type="match status" value="1"/>
</dbReference>
<evidence type="ECO:0000256" key="6">
    <source>
        <dbReference type="ARBA" id="ARBA00032284"/>
    </source>
</evidence>
<evidence type="ECO:0000259" key="10">
    <source>
        <dbReference type="Pfam" id="PF00326"/>
    </source>
</evidence>
<dbReference type="PROSITE" id="PS00708">
    <property type="entry name" value="PRO_ENDOPEP_SER"/>
    <property type="match status" value="1"/>
</dbReference>
<evidence type="ECO:0000256" key="3">
    <source>
        <dbReference type="ARBA" id="ARBA00022801"/>
    </source>
</evidence>
<dbReference type="InterPro" id="IPR011659">
    <property type="entry name" value="WD40"/>
</dbReference>
<dbReference type="Gene3D" id="3.40.50.1820">
    <property type="entry name" value="alpha/beta hydrolase"/>
    <property type="match status" value="1"/>
</dbReference>
<dbReference type="InterPro" id="IPR011042">
    <property type="entry name" value="6-blade_b-propeller_TolB-like"/>
</dbReference>
<accession>A0A9D6QK33</accession>
<keyword evidence="5" id="KW-0007">Acetylation</keyword>
<dbReference type="InterPro" id="IPR001375">
    <property type="entry name" value="Peptidase_S9_cat"/>
</dbReference>
<sequence>MRSAGPKQPGQLFVLPMTGGEAQRVCELAKGVSQPSWSPDGARIAFASATNMALDDPRREKPKHEPARVVTRPVFRENEKGWIEVDHLDQVWVVDAAPGSTPRALTTGPFAVEAPRWSRDGTRILFASDRRAEPWFGPWASAIYAVSAALGKPTDGAALETVVELGGLIASFVEHPDGRIAVVGFISTDPPRTYQIPRMLMTEGPWPRRIAQDLSTGCDDEIGGAINSDQHPPRGGGESPLAFSTEGRTVDVVVARQGSSLLARFDAAAGGVRDAMPAGFDLIAGTASDDARVWALTVGTPQSPGDLYRLDAATGALTRLWSPNEAMLADLAFGEVEELWAPTFDGRKIHGWLVKPPDFDPAKRYPLLLEIHGGPHTAYGRGFFHEFHALAGAGYLVLYTNPRGSTSYGESFADVIQYAFPGDDARDLLAAVDAVVARGCVDTARLGVTGGSGGGLLTNWIITQTDRFAAAVTQRCVAEWESFYYSTDFSMFAPFWFRKPPFEDPGEYRERSPVALASRITTPLMVIHSEEDWRTPIAQGEAMFRALKQQRKAAVMVRFPGENHELSRSGVPSRRVQNQRHIRAWFDRWLLGTPAPEYGV</sequence>
<feature type="region of interest" description="Disordered" evidence="9">
    <location>
        <begin position="221"/>
        <end position="242"/>
    </location>
</feature>
<evidence type="ECO:0000313" key="11">
    <source>
        <dbReference type="EMBL" id="MBI3539885.1"/>
    </source>
</evidence>
<dbReference type="PANTHER" id="PTHR42776">
    <property type="entry name" value="SERINE PEPTIDASE S9 FAMILY MEMBER"/>
    <property type="match status" value="1"/>
</dbReference>
<dbReference type="Proteomes" id="UP000807850">
    <property type="component" value="Unassembled WGS sequence"/>
</dbReference>
<dbReference type="Gene3D" id="2.120.10.30">
    <property type="entry name" value="TolB, C-terminal domain"/>
    <property type="match status" value="1"/>
</dbReference>
<comment type="caution">
    <text evidence="11">The sequence shown here is derived from an EMBL/GenBank/DDBJ whole genome shotgun (WGS) entry which is preliminary data.</text>
</comment>
<dbReference type="GO" id="GO:0006508">
    <property type="term" value="P:proteolysis"/>
    <property type="evidence" value="ECO:0007669"/>
    <property type="project" value="UniProtKB-KW"/>
</dbReference>
<dbReference type="AlphaFoldDB" id="A0A9D6QK33"/>
<dbReference type="Pfam" id="PF00326">
    <property type="entry name" value="Peptidase_S9"/>
    <property type="match status" value="1"/>
</dbReference>
<dbReference type="GO" id="GO:0004252">
    <property type="term" value="F:serine-type endopeptidase activity"/>
    <property type="evidence" value="ECO:0007669"/>
    <property type="project" value="InterPro"/>
</dbReference>
<comment type="function">
    <text evidence="8">This enzyme catalyzes the hydrolysis of the N-terminal peptide bond of an N-acetylated peptide to generate an N-acetylated amino acid and a peptide with a free N-terminus. It preferentially cleaves off Ac-Ala, Ac-Met and Ac-Ser. Also, involved in the degradation of oxidized and glycated proteins.</text>
</comment>
<dbReference type="SUPFAM" id="SSF53474">
    <property type="entry name" value="alpha/beta-Hydrolases"/>
    <property type="match status" value="1"/>
</dbReference>
<name>A0A9D6QK33_UNCEI</name>
<dbReference type="InterPro" id="IPR002471">
    <property type="entry name" value="Pept_S9_AS"/>
</dbReference>
<evidence type="ECO:0000256" key="4">
    <source>
        <dbReference type="ARBA" id="ARBA00022825"/>
    </source>
</evidence>
<evidence type="ECO:0000256" key="1">
    <source>
        <dbReference type="ARBA" id="ARBA00010040"/>
    </source>
</evidence>
<dbReference type="EMBL" id="JACQAY010000205">
    <property type="protein sequence ID" value="MBI3539885.1"/>
    <property type="molecule type" value="Genomic_DNA"/>
</dbReference>
<evidence type="ECO:0000256" key="9">
    <source>
        <dbReference type="SAM" id="MobiDB-lite"/>
    </source>
</evidence>
<evidence type="ECO:0000256" key="5">
    <source>
        <dbReference type="ARBA" id="ARBA00022990"/>
    </source>
</evidence>
<dbReference type="FunFam" id="3.40.50.1820:FF:000028">
    <property type="entry name" value="S9 family peptidase"/>
    <property type="match status" value="1"/>
</dbReference>
<evidence type="ECO:0000256" key="2">
    <source>
        <dbReference type="ARBA" id="ARBA00022670"/>
    </source>
</evidence>
<gene>
    <name evidence="11" type="ORF">HY076_06400</name>
</gene>
<feature type="domain" description="Peptidase S9 prolyl oligopeptidase catalytic" evidence="10">
    <location>
        <begin position="383"/>
        <end position="590"/>
    </location>
</feature>
<keyword evidence="3" id="KW-0378">Hydrolase</keyword>
<organism evidence="11 12">
    <name type="scientific">Eiseniibacteriota bacterium</name>
    <dbReference type="NCBI Taxonomy" id="2212470"/>
    <lineage>
        <taxon>Bacteria</taxon>
        <taxon>Candidatus Eiseniibacteriota</taxon>
    </lineage>
</organism>
<reference evidence="11" key="1">
    <citation type="submission" date="2020-07" db="EMBL/GenBank/DDBJ databases">
        <title>Huge and variable diversity of episymbiotic CPR bacteria and DPANN archaea in groundwater ecosystems.</title>
        <authorList>
            <person name="He C.Y."/>
            <person name="Keren R."/>
            <person name="Whittaker M."/>
            <person name="Farag I.F."/>
            <person name="Doudna J."/>
            <person name="Cate J.H.D."/>
            <person name="Banfield J.F."/>
        </authorList>
    </citation>
    <scope>NUCLEOTIDE SEQUENCE</scope>
    <source>
        <strain evidence="11">NC_groundwater_928_Pr1_S-0.2um_72_17</strain>
    </source>
</reference>
<dbReference type="InterPro" id="IPR029058">
    <property type="entry name" value="AB_hydrolase_fold"/>
</dbReference>
<evidence type="ECO:0000313" key="12">
    <source>
        <dbReference type="Proteomes" id="UP000807850"/>
    </source>
</evidence>
<protein>
    <recommendedName>
        <fullName evidence="7">Acyl-peptide hydrolase</fullName>
    </recommendedName>
    <alternativeName>
        <fullName evidence="6">Acylaminoacyl-peptidase</fullName>
    </alternativeName>
</protein>
<dbReference type="PANTHER" id="PTHR42776:SF27">
    <property type="entry name" value="DIPEPTIDYL PEPTIDASE FAMILY MEMBER 6"/>
    <property type="match status" value="1"/>
</dbReference>
<evidence type="ECO:0000256" key="7">
    <source>
        <dbReference type="ARBA" id="ARBA00032596"/>
    </source>
</evidence>
<keyword evidence="2" id="KW-0645">Protease</keyword>
<comment type="similarity">
    <text evidence="1">Belongs to the peptidase S9C family.</text>
</comment>